<name>Q4T4H9_TETNG</name>
<reference evidence="2" key="2">
    <citation type="submission" date="2004-02" db="EMBL/GenBank/DDBJ databases">
        <authorList>
            <consortium name="Genoscope"/>
            <consortium name="Whitehead Institute Centre for Genome Research"/>
        </authorList>
    </citation>
    <scope>NUCLEOTIDE SEQUENCE</scope>
</reference>
<reference evidence="2" key="1">
    <citation type="journal article" date="2004" name="Nature">
        <title>Genome duplication in the teleost fish Tetraodon nigroviridis reveals the early vertebrate proto-karyotype.</title>
        <authorList>
            <person name="Jaillon O."/>
            <person name="Aury J.-M."/>
            <person name="Brunet F."/>
            <person name="Petit J.-L."/>
            <person name="Stange-Thomann N."/>
            <person name="Mauceli E."/>
            <person name="Bouneau L."/>
            <person name="Fischer C."/>
            <person name="Ozouf-Costaz C."/>
            <person name="Bernot A."/>
            <person name="Nicaud S."/>
            <person name="Jaffe D."/>
            <person name="Fisher S."/>
            <person name="Lutfalla G."/>
            <person name="Dossat C."/>
            <person name="Segurens B."/>
            <person name="Dasilva C."/>
            <person name="Salanoubat M."/>
            <person name="Levy M."/>
            <person name="Boudet N."/>
            <person name="Castellano S."/>
            <person name="Anthouard V."/>
            <person name="Jubin C."/>
            <person name="Castelli V."/>
            <person name="Katinka M."/>
            <person name="Vacherie B."/>
            <person name="Biemont C."/>
            <person name="Skalli Z."/>
            <person name="Cattolico L."/>
            <person name="Poulain J."/>
            <person name="De Berardinis V."/>
            <person name="Cruaud C."/>
            <person name="Duprat S."/>
            <person name="Brottier P."/>
            <person name="Coutanceau J.-P."/>
            <person name="Gouzy J."/>
            <person name="Parra G."/>
            <person name="Lardier G."/>
            <person name="Chapple C."/>
            <person name="McKernan K.J."/>
            <person name="McEwan P."/>
            <person name="Bosak S."/>
            <person name="Kellis M."/>
            <person name="Volff J.-N."/>
            <person name="Guigo R."/>
            <person name="Zody M.C."/>
            <person name="Mesirov J."/>
            <person name="Lindblad-Toh K."/>
            <person name="Birren B."/>
            <person name="Nusbaum C."/>
            <person name="Kahn D."/>
            <person name="Robinson-Rechavi M."/>
            <person name="Laudet V."/>
            <person name="Schachter V."/>
            <person name="Quetier F."/>
            <person name="Saurin W."/>
            <person name="Scarpelli C."/>
            <person name="Wincker P."/>
            <person name="Lander E.S."/>
            <person name="Weissenbach J."/>
            <person name="Roest Crollius H."/>
        </authorList>
    </citation>
    <scope>NUCLEOTIDE SEQUENCE [LARGE SCALE GENOMIC DNA]</scope>
</reference>
<gene>
    <name evidence="2" type="ORF">GSTENG00007313001</name>
</gene>
<feature type="region of interest" description="Disordered" evidence="1">
    <location>
        <begin position="25"/>
        <end position="50"/>
    </location>
</feature>
<organism evidence="2">
    <name type="scientific">Tetraodon nigroviridis</name>
    <name type="common">Spotted green pufferfish</name>
    <name type="synonym">Chelonodon nigroviridis</name>
    <dbReference type="NCBI Taxonomy" id="99883"/>
    <lineage>
        <taxon>Eukaryota</taxon>
        <taxon>Metazoa</taxon>
        <taxon>Chordata</taxon>
        <taxon>Craniata</taxon>
        <taxon>Vertebrata</taxon>
        <taxon>Euteleostomi</taxon>
        <taxon>Actinopterygii</taxon>
        <taxon>Neopterygii</taxon>
        <taxon>Teleostei</taxon>
        <taxon>Neoteleostei</taxon>
        <taxon>Acanthomorphata</taxon>
        <taxon>Eupercaria</taxon>
        <taxon>Tetraodontiformes</taxon>
        <taxon>Tetradontoidea</taxon>
        <taxon>Tetraodontidae</taxon>
        <taxon>Tetraodon</taxon>
    </lineage>
</organism>
<dbReference type="AlphaFoldDB" id="Q4T4H9"/>
<dbReference type="KEGG" id="tng:GSTEN00007313G001"/>
<evidence type="ECO:0000256" key="1">
    <source>
        <dbReference type="SAM" id="MobiDB-lite"/>
    </source>
</evidence>
<comment type="caution">
    <text evidence="2">The sequence shown here is derived from an EMBL/GenBank/DDBJ whole genome shotgun (WGS) entry which is preliminary data.</text>
</comment>
<dbReference type="EMBL" id="CAAE01009640">
    <property type="protein sequence ID" value="CAF92203.1"/>
    <property type="molecule type" value="Genomic_DNA"/>
</dbReference>
<proteinExistence type="predicted"/>
<protein>
    <submittedName>
        <fullName evidence="2">(spotted green pufferfish) hypothetical protein</fullName>
    </submittedName>
</protein>
<sequence length="50" mass="5190">MAAGPGVALQCDSPARELSLSVLQGSNQNHGERIKPEESAGNIATRDSIL</sequence>
<evidence type="ECO:0000313" key="2">
    <source>
        <dbReference type="EMBL" id="CAF92203.1"/>
    </source>
</evidence>
<accession>Q4T4H9</accession>